<dbReference type="GO" id="GO:0004553">
    <property type="term" value="F:hydrolase activity, hydrolyzing O-glycosyl compounds"/>
    <property type="evidence" value="ECO:0007669"/>
    <property type="project" value="InterPro"/>
</dbReference>
<dbReference type="GO" id="GO:0030247">
    <property type="term" value="F:polysaccharide binding"/>
    <property type="evidence" value="ECO:0007669"/>
    <property type="project" value="UniProtKB-UniRule"/>
</dbReference>
<gene>
    <name evidence="2" type="ORF">Psuf_048900</name>
</gene>
<reference evidence="2 3" key="1">
    <citation type="submission" date="2020-03" db="EMBL/GenBank/DDBJ databases">
        <title>Whole genome shotgun sequence of Phytohabitans suffuscus NBRC 105367.</title>
        <authorList>
            <person name="Komaki H."/>
            <person name="Tamura T."/>
        </authorList>
    </citation>
    <scope>NUCLEOTIDE SEQUENCE [LARGE SCALE GENOMIC DNA]</scope>
    <source>
        <strain evidence="2 3">NBRC 105367</strain>
    </source>
</reference>
<sequence length="99" mass="10654">MQYCDVRVTVQAQWANGYVVAVTVTNISAVPVTWYATLTLQPPGYIVQVWNVSVTTSGTSVRIWPPWNPVLLPGQSVSFGYTGSGQLALPTVICQPVTG</sequence>
<evidence type="ECO:0000313" key="2">
    <source>
        <dbReference type="EMBL" id="BCB87577.1"/>
    </source>
</evidence>
<dbReference type="InterPro" id="IPR001919">
    <property type="entry name" value="CBD2"/>
</dbReference>
<dbReference type="SMART" id="SM00637">
    <property type="entry name" value="CBD_II"/>
    <property type="match status" value="1"/>
</dbReference>
<dbReference type="Gene3D" id="2.60.40.290">
    <property type="match status" value="1"/>
</dbReference>
<protein>
    <recommendedName>
        <fullName evidence="1">CBM2 domain-containing protein</fullName>
    </recommendedName>
</protein>
<dbReference type="KEGG" id="psuu:Psuf_048900"/>
<feature type="domain" description="CBM2" evidence="1">
    <location>
        <begin position="1"/>
        <end position="97"/>
    </location>
</feature>
<dbReference type="PROSITE" id="PS51173">
    <property type="entry name" value="CBM2"/>
    <property type="match status" value="1"/>
</dbReference>
<organism evidence="2 3">
    <name type="scientific">Phytohabitans suffuscus</name>
    <dbReference type="NCBI Taxonomy" id="624315"/>
    <lineage>
        <taxon>Bacteria</taxon>
        <taxon>Bacillati</taxon>
        <taxon>Actinomycetota</taxon>
        <taxon>Actinomycetes</taxon>
        <taxon>Micromonosporales</taxon>
        <taxon>Micromonosporaceae</taxon>
    </lineage>
</organism>
<reference evidence="2 3" key="2">
    <citation type="submission" date="2020-03" db="EMBL/GenBank/DDBJ databases">
        <authorList>
            <person name="Ichikawa N."/>
            <person name="Kimura A."/>
            <person name="Kitahashi Y."/>
            <person name="Uohara A."/>
        </authorList>
    </citation>
    <scope>NUCLEOTIDE SEQUENCE [LARGE SCALE GENOMIC DNA]</scope>
    <source>
        <strain evidence="2 3">NBRC 105367</strain>
    </source>
</reference>
<accession>A0A6F8YN95</accession>
<dbReference type="GO" id="GO:0005975">
    <property type="term" value="P:carbohydrate metabolic process"/>
    <property type="evidence" value="ECO:0007669"/>
    <property type="project" value="InterPro"/>
</dbReference>
<proteinExistence type="predicted"/>
<dbReference type="InterPro" id="IPR012291">
    <property type="entry name" value="CBM2_carb-bd_dom_sf"/>
</dbReference>
<keyword evidence="3" id="KW-1185">Reference proteome</keyword>
<dbReference type="EMBL" id="AP022871">
    <property type="protein sequence ID" value="BCB87577.1"/>
    <property type="molecule type" value="Genomic_DNA"/>
</dbReference>
<evidence type="ECO:0000313" key="3">
    <source>
        <dbReference type="Proteomes" id="UP000503011"/>
    </source>
</evidence>
<dbReference type="Pfam" id="PF00553">
    <property type="entry name" value="CBM_2"/>
    <property type="match status" value="1"/>
</dbReference>
<name>A0A6F8YN95_9ACTN</name>
<evidence type="ECO:0000259" key="1">
    <source>
        <dbReference type="PROSITE" id="PS51173"/>
    </source>
</evidence>
<dbReference type="InterPro" id="IPR008965">
    <property type="entry name" value="CBM2/CBM3_carb-bd_dom_sf"/>
</dbReference>
<dbReference type="Proteomes" id="UP000503011">
    <property type="component" value="Chromosome"/>
</dbReference>
<dbReference type="AlphaFoldDB" id="A0A6F8YN95"/>
<dbReference type="SUPFAM" id="SSF49384">
    <property type="entry name" value="Carbohydrate-binding domain"/>
    <property type="match status" value="1"/>
</dbReference>